<reference evidence="11 12" key="2">
    <citation type="journal article" date="2010" name="Stand. Genomic Sci.">
        <title>Complete genome sequence of Nakamurella multipartita type strain (Y-104).</title>
        <authorList>
            <person name="Tice H."/>
            <person name="Mayilraj S."/>
            <person name="Sims D."/>
            <person name="Lapidus A."/>
            <person name="Nolan M."/>
            <person name="Lucas S."/>
            <person name="Glavina Del Rio T."/>
            <person name="Copeland A."/>
            <person name="Cheng J.F."/>
            <person name="Meincke L."/>
            <person name="Bruce D."/>
            <person name="Goodwin L."/>
            <person name="Pitluck S."/>
            <person name="Ivanova N."/>
            <person name="Mavromatis K."/>
            <person name="Ovchinnikova G."/>
            <person name="Pati A."/>
            <person name="Chen A."/>
            <person name="Palaniappan K."/>
            <person name="Land M."/>
            <person name="Hauser L."/>
            <person name="Chang Y.J."/>
            <person name="Jeffries C.D."/>
            <person name="Detter J.C."/>
            <person name="Brettin T."/>
            <person name="Rohde M."/>
            <person name="Goker M."/>
            <person name="Bristow J."/>
            <person name="Eisen J.A."/>
            <person name="Markowitz V."/>
            <person name="Hugenholtz P."/>
            <person name="Kyrpides N.C."/>
            <person name="Klenk H.P."/>
            <person name="Chen F."/>
        </authorList>
    </citation>
    <scope>NUCLEOTIDE SEQUENCE [LARGE SCALE GENOMIC DNA]</scope>
    <source>
        <strain evidence="12">ATCC 700099 / DSM 44233 / CIP 104796 / JCM 9543 / NBRC 105858 / Y-104</strain>
    </source>
</reference>
<evidence type="ECO:0000256" key="8">
    <source>
        <dbReference type="ARBA" id="ARBA00029586"/>
    </source>
</evidence>
<evidence type="ECO:0000256" key="9">
    <source>
        <dbReference type="ARBA" id="ARBA00034078"/>
    </source>
</evidence>
<dbReference type="GO" id="GO:0016705">
    <property type="term" value="F:oxidoreductase activity, acting on paired donors, with incorporation or reduction of molecular oxygen"/>
    <property type="evidence" value="ECO:0007669"/>
    <property type="project" value="UniProtKB-ARBA"/>
</dbReference>
<dbReference type="EMBL" id="CP001737">
    <property type="protein sequence ID" value="ACV77161.1"/>
    <property type="molecule type" value="Genomic_DNA"/>
</dbReference>
<evidence type="ECO:0000259" key="10">
    <source>
        <dbReference type="PROSITE" id="PS51296"/>
    </source>
</evidence>
<dbReference type="InterPro" id="IPR036922">
    <property type="entry name" value="Rieske_2Fe-2S_sf"/>
</dbReference>
<evidence type="ECO:0000313" key="12">
    <source>
        <dbReference type="Proteomes" id="UP000002218"/>
    </source>
</evidence>
<keyword evidence="7" id="KW-1015">Disulfide bond</keyword>
<dbReference type="InterPro" id="IPR014349">
    <property type="entry name" value="Rieske_Fe-S_prot"/>
</dbReference>
<dbReference type="STRING" id="479431.Namu_0747"/>
<dbReference type="CDD" id="cd03467">
    <property type="entry name" value="Rieske"/>
    <property type="match status" value="1"/>
</dbReference>
<keyword evidence="4" id="KW-0479">Metal-binding</keyword>
<keyword evidence="3" id="KW-0001">2Fe-2S</keyword>
<evidence type="ECO:0000313" key="11">
    <source>
        <dbReference type="EMBL" id="ACV77161.1"/>
    </source>
</evidence>
<evidence type="ECO:0000256" key="2">
    <source>
        <dbReference type="ARBA" id="ARBA00015816"/>
    </source>
</evidence>
<dbReference type="PROSITE" id="PS51296">
    <property type="entry name" value="RIESKE"/>
    <property type="match status" value="1"/>
</dbReference>
<dbReference type="InterPro" id="IPR017941">
    <property type="entry name" value="Rieske_2Fe-2S"/>
</dbReference>
<sequence length="136" mass="13288" precursor="true">MLVGTGVALVAAAAGATWYVVAGPTPRPRAGGEEYPEPAGASAAITPLADIPENGGTVFPDRQIVVTRGAGTTVHGFSAVCTHQGCLVSAVSGGEITCPCHGSAFDAATGAVRRGPAQQPLPTVPVSVVNGSVVAG</sequence>
<dbReference type="GO" id="GO:0016020">
    <property type="term" value="C:membrane"/>
    <property type="evidence" value="ECO:0007669"/>
    <property type="project" value="InterPro"/>
</dbReference>
<dbReference type="Gene3D" id="2.102.10.10">
    <property type="entry name" value="Rieske [2Fe-2S] iron-sulphur domain"/>
    <property type="match status" value="1"/>
</dbReference>
<evidence type="ECO:0000256" key="6">
    <source>
        <dbReference type="ARBA" id="ARBA00023014"/>
    </source>
</evidence>
<name>C8X993_NAKMY</name>
<feature type="domain" description="Rieske" evidence="10">
    <location>
        <begin position="43"/>
        <end position="135"/>
    </location>
</feature>
<keyword evidence="6" id="KW-0411">Iron-sulfur</keyword>
<comment type="cofactor">
    <cofactor evidence="9">
        <name>[2Fe-2S] cluster</name>
        <dbReference type="ChEBI" id="CHEBI:190135"/>
    </cofactor>
</comment>
<dbReference type="InterPro" id="IPR005805">
    <property type="entry name" value="Rieske_Fe-S_prot_C"/>
</dbReference>
<keyword evidence="12" id="KW-1185">Reference proteome</keyword>
<organism evidence="11 12">
    <name type="scientific">Nakamurella multipartita (strain ATCC 700099 / DSM 44233 / CIP 104796 / JCM 9543 / NBRC 105858 / Y-104)</name>
    <name type="common">Microsphaera multipartita</name>
    <dbReference type="NCBI Taxonomy" id="479431"/>
    <lineage>
        <taxon>Bacteria</taxon>
        <taxon>Bacillati</taxon>
        <taxon>Actinomycetota</taxon>
        <taxon>Actinomycetes</taxon>
        <taxon>Nakamurellales</taxon>
        <taxon>Nakamurellaceae</taxon>
        <taxon>Nakamurella</taxon>
    </lineage>
</organism>
<dbReference type="GO" id="GO:0051537">
    <property type="term" value="F:2 iron, 2 sulfur cluster binding"/>
    <property type="evidence" value="ECO:0007669"/>
    <property type="project" value="UniProtKB-KW"/>
</dbReference>
<proteinExistence type="predicted"/>
<evidence type="ECO:0000256" key="4">
    <source>
        <dbReference type="ARBA" id="ARBA00022723"/>
    </source>
</evidence>
<dbReference type="GO" id="GO:0004497">
    <property type="term" value="F:monooxygenase activity"/>
    <property type="evidence" value="ECO:0007669"/>
    <property type="project" value="UniProtKB-ARBA"/>
</dbReference>
<reference evidence="12" key="1">
    <citation type="submission" date="2009-09" db="EMBL/GenBank/DDBJ databases">
        <title>The complete genome of Nakamurella multipartita DSM 44233.</title>
        <authorList>
            <consortium name="US DOE Joint Genome Institute (JGI-PGF)"/>
            <person name="Lucas S."/>
            <person name="Copeland A."/>
            <person name="Lapidus A."/>
            <person name="Glavina del Rio T."/>
            <person name="Dalin E."/>
            <person name="Tice H."/>
            <person name="Bruce D."/>
            <person name="Goodwin L."/>
            <person name="Pitluck S."/>
            <person name="Kyrpides N."/>
            <person name="Mavromatis K."/>
            <person name="Ivanova N."/>
            <person name="Ovchinnikova G."/>
            <person name="Sims D."/>
            <person name="Meincke L."/>
            <person name="Brettin T."/>
            <person name="Detter J.C."/>
            <person name="Han C."/>
            <person name="Larimer F."/>
            <person name="Land M."/>
            <person name="Hauser L."/>
            <person name="Markowitz V."/>
            <person name="Cheng J.-F."/>
            <person name="Hugenholtz P."/>
            <person name="Woyke T."/>
            <person name="Wu D."/>
            <person name="Klenk H.-P."/>
            <person name="Eisen J.A."/>
        </authorList>
    </citation>
    <scope>NUCLEOTIDE SEQUENCE [LARGE SCALE GENOMIC DNA]</scope>
    <source>
        <strain evidence="12">ATCC 700099 / DSM 44233 / CIP 104796 / JCM 9543 / NBRC 105858 / Y-104</strain>
    </source>
</reference>
<dbReference type="InParanoid" id="C8X993"/>
<dbReference type="PANTHER" id="PTHR10134">
    <property type="entry name" value="CYTOCHROME B-C1 COMPLEX SUBUNIT RIESKE, MITOCHONDRIAL"/>
    <property type="match status" value="1"/>
</dbReference>
<accession>C8X993</accession>
<evidence type="ECO:0000256" key="1">
    <source>
        <dbReference type="ARBA" id="ARBA00002494"/>
    </source>
</evidence>
<evidence type="ECO:0000256" key="3">
    <source>
        <dbReference type="ARBA" id="ARBA00022714"/>
    </source>
</evidence>
<dbReference type="KEGG" id="nml:Namu_0747"/>
<evidence type="ECO:0000256" key="7">
    <source>
        <dbReference type="ARBA" id="ARBA00023157"/>
    </source>
</evidence>
<dbReference type="SUPFAM" id="SSF50022">
    <property type="entry name" value="ISP domain"/>
    <property type="match status" value="1"/>
</dbReference>
<dbReference type="Pfam" id="PF00355">
    <property type="entry name" value="Rieske"/>
    <property type="match status" value="1"/>
</dbReference>
<keyword evidence="5" id="KW-0408">Iron</keyword>
<dbReference type="GO" id="GO:0046872">
    <property type="term" value="F:metal ion binding"/>
    <property type="evidence" value="ECO:0007669"/>
    <property type="project" value="UniProtKB-KW"/>
</dbReference>
<evidence type="ECO:0000256" key="5">
    <source>
        <dbReference type="ARBA" id="ARBA00023004"/>
    </source>
</evidence>
<protein>
    <recommendedName>
        <fullName evidence="2">Cytochrome bc1 complex Rieske iron-sulfur subunit</fullName>
    </recommendedName>
    <alternativeName>
        <fullName evidence="8">Cytochrome bc1 reductase complex subunit QcrA</fullName>
    </alternativeName>
</protein>
<dbReference type="eggNOG" id="COG2146">
    <property type="taxonomic scope" value="Bacteria"/>
</dbReference>
<dbReference type="AlphaFoldDB" id="C8X993"/>
<dbReference type="HOGENOM" id="CLU_055690_1_4_11"/>
<gene>
    <name evidence="11" type="ordered locus">Namu_0747</name>
</gene>
<comment type="function">
    <text evidence="1">Iron-sulfur subunit of the cytochrome bc1 complex, an essential component of the respiratory electron transport chain required for ATP synthesis. The bc1 complex catalyzes the oxidation of menaquinol and the reduction of cytochrome c in the respiratory chain. The bc1 complex operates through a Q-cycle mechanism that couples electron transfer to generation of the proton gradient that drives ATP synthesis.</text>
</comment>
<dbReference type="PRINTS" id="PR00162">
    <property type="entry name" value="RIESKE"/>
</dbReference>
<dbReference type="Proteomes" id="UP000002218">
    <property type="component" value="Chromosome"/>
</dbReference>